<gene>
    <name evidence="9" type="ORF">G3O08_01865</name>
</gene>
<dbReference type="EMBL" id="JAAGVY010000002">
    <property type="protein sequence ID" value="NEN22250.1"/>
    <property type="molecule type" value="Genomic_DNA"/>
</dbReference>
<comment type="caution">
    <text evidence="9">The sequence shown here is derived from an EMBL/GenBank/DDBJ whole genome shotgun (WGS) entry which is preliminary data.</text>
</comment>
<organism evidence="9 10">
    <name type="scientific">Cryomorpha ignava</name>
    <dbReference type="NCBI Taxonomy" id="101383"/>
    <lineage>
        <taxon>Bacteria</taxon>
        <taxon>Pseudomonadati</taxon>
        <taxon>Bacteroidota</taxon>
        <taxon>Flavobacteriia</taxon>
        <taxon>Flavobacteriales</taxon>
        <taxon>Cryomorphaceae</taxon>
        <taxon>Cryomorpha</taxon>
    </lineage>
</organism>
<evidence type="ECO:0000313" key="10">
    <source>
        <dbReference type="Proteomes" id="UP000486602"/>
    </source>
</evidence>
<comment type="subcellular location">
    <subcellularLocation>
        <location evidence="1">Membrane</location>
        <topology evidence="1">Multi-pass membrane protein</topology>
    </subcellularLocation>
</comment>
<feature type="transmembrane region" description="Helical" evidence="7">
    <location>
        <begin position="108"/>
        <end position="127"/>
    </location>
</feature>
<dbReference type="GO" id="GO:0089702">
    <property type="term" value="F:undecaprenyl-phosphate glucose phosphotransferase activity"/>
    <property type="evidence" value="ECO:0007669"/>
    <property type="project" value="UniProtKB-EC"/>
</dbReference>
<feature type="transmembrane region" description="Helical" evidence="7">
    <location>
        <begin position="82"/>
        <end position="102"/>
    </location>
</feature>
<evidence type="ECO:0000313" key="9">
    <source>
        <dbReference type="EMBL" id="NEN22250.1"/>
    </source>
</evidence>
<evidence type="ECO:0000256" key="7">
    <source>
        <dbReference type="SAM" id="Phobius"/>
    </source>
</evidence>
<dbReference type="Gene3D" id="3.40.50.720">
    <property type="entry name" value="NAD(P)-binding Rossmann-like Domain"/>
    <property type="match status" value="1"/>
</dbReference>
<evidence type="ECO:0000256" key="2">
    <source>
        <dbReference type="ARBA" id="ARBA00006464"/>
    </source>
</evidence>
<proteinExistence type="inferred from homology"/>
<keyword evidence="10" id="KW-1185">Reference proteome</keyword>
<accession>A0A7K3WKS8</accession>
<keyword evidence="4 7" id="KW-0812">Transmembrane</keyword>
<reference evidence="9 10" key="1">
    <citation type="submission" date="2020-02" db="EMBL/GenBank/DDBJ databases">
        <title>Out from the shadows clarifying the taxonomy of the family Cryomorphaceae and related taxa by utilizing the GTDB taxonomic framework.</title>
        <authorList>
            <person name="Bowman J.P."/>
        </authorList>
    </citation>
    <scope>NUCLEOTIDE SEQUENCE [LARGE SCALE GENOMIC DNA]</scope>
    <source>
        <strain evidence="9 10">QSSC 1-22</strain>
    </source>
</reference>
<feature type="transmembrane region" description="Helical" evidence="7">
    <location>
        <begin position="12"/>
        <end position="33"/>
    </location>
</feature>
<evidence type="ECO:0000256" key="1">
    <source>
        <dbReference type="ARBA" id="ARBA00004141"/>
    </source>
</evidence>
<comment type="similarity">
    <text evidence="2">Belongs to the bacterial sugar transferase family.</text>
</comment>
<dbReference type="InterPro" id="IPR003362">
    <property type="entry name" value="Bact_transf"/>
</dbReference>
<keyword evidence="3 9" id="KW-0808">Transferase</keyword>
<dbReference type="RefSeq" id="WP_163282968.1">
    <property type="nucleotide sequence ID" value="NZ_JAAGVY010000002.1"/>
</dbReference>
<dbReference type="Pfam" id="PF02397">
    <property type="entry name" value="Bac_transf"/>
    <property type="match status" value="1"/>
</dbReference>
<evidence type="ECO:0000256" key="3">
    <source>
        <dbReference type="ARBA" id="ARBA00022679"/>
    </source>
</evidence>
<dbReference type="Pfam" id="PF13727">
    <property type="entry name" value="CoA_binding_3"/>
    <property type="match status" value="1"/>
</dbReference>
<dbReference type="Proteomes" id="UP000486602">
    <property type="component" value="Unassembled WGS sequence"/>
</dbReference>
<protein>
    <submittedName>
        <fullName evidence="9">Undecaprenyl-phosphate glucose phosphotransferase</fullName>
        <ecNumber evidence="9">2.7.8.31</ecNumber>
    </submittedName>
</protein>
<feature type="transmembrane region" description="Helical" evidence="7">
    <location>
        <begin position="276"/>
        <end position="301"/>
    </location>
</feature>
<keyword evidence="6 7" id="KW-0472">Membrane</keyword>
<dbReference type="PANTHER" id="PTHR30576:SF0">
    <property type="entry name" value="UNDECAPRENYL-PHOSPHATE N-ACETYLGALACTOSAMINYL 1-PHOSPHATE TRANSFERASE-RELATED"/>
    <property type="match status" value="1"/>
</dbReference>
<evidence type="ECO:0000256" key="4">
    <source>
        <dbReference type="ARBA" id="ARBA00022692"/>
    </source>
</evidence>
<feature type="domain" description="Bacterial sugar transferase" evidence="8">
    <location>
        <begin position="274"/>
        <end position="458"/>
    </location>
</feature>
<dbReference type="AlphaFoldDB" id="A0A7K3WKS8"/>
<dbReference type="InterPro" id="IPR017473">
    <property type="entry name" value="Undecaprenyl-P_gluc_Ptfrase"/>
</dbReference>
<feature type="transmembrane region" description="Helical" evidence="7">
    <location>
        <begin position="45"/>
        <end position="61"/>
    </location>
</feature>
<dbReference type="NCBIfam" id="TIGR03023">
    <property type="entry name" value="WcaJ_sugtrans"/>
    <property type="match status" value="1"/>
</dbReference>
<evidence type="ECO:0000256" key="5">
    <source>
        <dbReference type="ARBA" id="ARBA00022989"/>
    </source>
</evidence>
<sequence length="465" mass="53625">MEYRYATFFKLLNAAVDYFLLNILLLTGLLIISPNAMETSLVSNLGFHLLIVNLLWFFASTQSKLYERVLKTEAVPFLKKTIWALVTFSLAPLFLNLVTPNLLISLEFVIPFLLVFSLIILANKILFLSVRKSQRRFWVDYKKIVILGTGESCRELYDHFLDNTNSGYVVQGYFSDKPCADLSTEFKYLGKLEQSVAYAAKNGISEIFSALSSDKKELVKRLMQEADQNLIRFRFVPDLSAFMDKNVMIEYYGALPIISHRREPLQVKVNEIIKKIFDFVFAAFTTVFILSWLVPLIAIAIKIDSRGPVFFRQLRSGKDNKPFFCLKFRSMYVNNDSDSVQASKNDKRITRVGAFLRKSSLDEFPQFINVLLGDMSIVGPRPHMLKHTEDYSNVIEDFMVRQFVNPGITGWAQVNGLRGETKETESMTKRVKADLWYMENWSFLLDIKIVFLTMIQTLKKNENAF</sequence>
<dbReference type="NCBIfam" id="TIGR03025">
    <property type="entry name" value="EPS_sugtrans"/>
    <property type="match status" value="1"/>
</dbReference>
<evidence type="ECO:0000259" key="8">
    <source>
        <dbReference type="Pfam" id="PF02397"/>
    </source>
</evidence>
<keyword evidence="5 7" id="KW-1133">Transmembrane helix</keyword>
<dbReference type="PANTHER" id="PTHR30576">
    <property type="entry name" value="COLANIC BIOSYNTHESIS UDP-GLUCOSE LIPID CARRIER TRANSFERASE"/>
    <property type="match status" value="1"/>
</dbReference>
<name>A0A7K3WKS8_9FLAO</name>
<dbReference type="GO" id="GO:0016020">
    <property type="term" value="C:membrane"/>
    <property type="evidence" value="ECO:0007669"/>
    <property type="project" value="UniProtKB-SubCell"/>
</dbReference>
<dbReference type="EC" id="2.7.8.31" evidence="9"/>
<evidence type="ECO:0000256" key="6">
    <source>
        <dbReference type="ARBA" id="ARBA00023136"/>
    </source>
</evidence>
<dbReference type="InterPro" id="IPR017475">
    <property type="entry name" value="EPS_sugar_tfrase"/>
</dbReference>